<reference evidence="2 3" key="1">
    <citation type="submission" date="2018-04" db="EMBL/GenBank/DDBJ databases">
        <title>Genomic Encyclopedia of Type Strains, Phase III (KMG-III): the genomes of soil and plant-associated and newly described type strains.</title>
        <authorList>
            <person name="Whitman W."/>
        </authorList>
    </citation>
    <scope>NUCLEOTIDE SEQUENCE [LARGE SCALE GENOMIC DNA]</scope>
    <source>
        <strain evidence="2 3">KA25</strain>
    </source>
</reference>
<dbReference type="AlphaFoldDB" id="A0A2T5K780"/>
<feature type="compositionally biased region" description="Pro residues" evidence="1">
    <location>
        <begin position="88"/>
        <end position="98"/>
    </location>
</feature>
<protein>
    <submittedName>
        <fullName evidence="2">Uncharacterized protein</fullName>
    </submittedName>
</protein>
<feature type="region of interest" description="Disordered" evidence="1">
    <location>
        <begin position="1"/>
        <end position="100"/>
    </location>
</feature>
<accession>A0A2T5K780</accession>
<evidence type="ECO:0000256" key="1">
    <source>
        <dbReference type="SAM" id="MobiDB-lite"/>
    </source>
</evidence>
<evidence type="ECO:0000313" key="3">
    <source>
        <dbReference type="Proteomes" id="UP000244060"/>
    </source>
</evidence>
<dbReference type="EMBL" id="QAOT01000008">
    <property type="protein sequence ID" value="PTR18284.1"/>
    <property type="molecule type" value="Genomic_DNA"/>
</dbReference>
<feature type="compositionally biased region" description="Basic and acidic residues" evidence="1">
    <location>
        <begin position="226"/>
        <end position="240"/>
    </location>
</feature>
<feature type="compositionally biased region" description="Basic and acidic residues" evidence="1">
    <location>
        <begin position="23"/>
        <end position="37"/>
    </location>
</feature>
<feature type="region of interest" description="Disordered" evidence="1">
    <location>
        <begin position="203"/>
        <end position="251"/>
    </location>
</feature>
<feature type="compositionally biased region" description="Low complexity" evidence="1">
    <location>
        <begin position="72"/>
        <end position="87"/>
    </location>
</feature>
<name>A0A2T5K780_9RHOB</name>
<feature type="compositionally biased region" description="Low complexity" evidence="1">
    <location>
        <begin position="207"/>
        <end position="217"/>
    </location>
</feature>
<organism evidence="2 3">
    <name type="scientific">Cereibacter azotoformans</name>
    <dbReference type="NCBI Taxonomy" id="43057"/>
    <lineage>
        <taxon>Bacteria</taxon>
        <taxon>Pseudomonadati</taxon>
        <taxon>Pseudomonadota</taxon>
        <taxon>Alphaproteobacteria</taxon>
        <taxon>Rhodobacterales</taxon>
        <taxon>Paracoccaceae</taxon>
        <taxon>Cereibacter</taxon>
    </lineage>
</organism>
<evidence type="ECO:0000313" key="2">
    <source>
        <dbReference type="EMBL" id="PTR18284.1"/>
    </source>
</evidence>
<gene>
    <name evidence="2" type="ORF">C8J28_1083</name>
</gene>
<keyword evidence="3" id="KW-1185">Reference proteome</keyword>
<dbReference type="Proteomes" id="UP000244060">
    <property type="component" value="Unassembled WGS sequence"/>
</dbReference>
<proteinExistence type="predicted"/>
<comment type="caution">
    <text evidence="2">The sequence shown here is derived from an EMBL/GenBank/DDBJ whole genome shotgun (WGS) entry which is preliminary data.</text>
</comment>
<feature type="compositionally biased region" description="Basic residues" evidence="1">
    <location>
        <begin position="41"/>
        <end position="71"/>
    </location>
</feature>
<sequence>MRRSGASEGPARGVEAGEGLVMGEREVVLGDRPHEGQVRSGRPRRWPRCRRRRRRRSRSPRRAPCCRRSSPRRTGSEATAGTTSAPAAPVPLPPPAPSPCAAAACAASTAAARVTAASALAKAASAAAKAAVSVSRAAASGVSAASSAPMRAATAAIVSAAAFRARRRSSRFCRAMGSSLGRAASAQPNGPATGGGWEWVKGRVETGSGPAAAGGSAQVRGGSGADRLRRMAEERDDLARRATSFRAHGRR</sequence>